<accession>A0AAD8Y9I2</accession>
<evidence type="ECO:0000313" key="2">
    <source>
        <dbReference type="EMBL" id="KAK1741505.1"/>
    </source>
</evidence>
<protein>
    <submittedName>
        <fullName evidence="2">Uncharacterized protein</fullName>
    </submittedName>
</protein>
<comment type="caution">
    <text evidence="2">The sequence shown here is derived from an EMBL/GenBank/DDBJ whole genome shotgun (WGS) entry which is preliminary data.</text>
</comment>
<keyword evidence="3" id="KW-1185">Reference proteome</keyword>
<gene>
    <name evidence="2" type="ORF">QTG54_007983</name>
</gene>
<sequence length="93" mass="10420">MTTPKKTFFQRFGPPALARGLWGNRSMPTKYKLLFVGQSVIFTMAMWVRGEDVERAQARKKLEDSEKQRAEITTNAVAANAAPSEDNKSADNN</sequence>
<evidence type="ECO:0000256" key="1">
    <source>
        <dbReference type="SAM" id="MobiDB-lite"/>
    </source>
</evidence>
<evidence type="ECO:0000313" key="3">
    <source>
        <dbReference type="Proteomes" id="UP001224775"/>
    </source>
</evidence>
<feature type="region of interest" description="Disordered" evidence="1">
    <location>
        <begin position="62"/>
        <end position="93"/>
    </location>
</feature>
<dbReference type="AlphaFoldDB" id="A0AAD8Y9I2"/>
<dbReference type="EMBL" id="JATAAI010000013">
    <property type="protein sequence ID" value="KAK1741505.1"/>
    <property type="molecule type" value="Genomic_DNA"/>
</dbReference>
<organism evidence="2 3">
    <name type="scientific">Skeletonema marinoi</name>
    <dbReference type="NCBI Taxonomy" id="267567"/>
    <lineage>
        <taxon>Eukaryota</taxon>
        <taxon>Sar</taxon>
        <taxon>Stramenopiles</taxon>
        <taxon>Ochrophyta</taxon>
        <taxon>Bacillariophyta</taxon>
        <taxon>Coscinodiscophyceae</taxon>
        <taxon>Thalassiosirophycidae</taxon>
        <taxon>Thalassiosirales</taxon>
        <taxon>Skeletonemataceae</taxon>
        <taxon>Skeletonema</taxon>
        <taxon>Skeletonema marinoi-dohrnii complex</taxon>
    </lineage>
</organism>
<dbReference type="Proteomes" id="UP001224775">
    <property type="component" value="Unassembled WGS sequence"/>
</dbReference>
<proteinExistence type="predicted"/>
<reference evidence="2" key="1">
    <citation type="submission" date="2023-06" db="EMBL/GenBank/DDBJ databases">
        <title>Survivors Of The Sea: Transcriptome response of Skeletonema marinoi to long-term dormancy.</title>
        <authorList>
            <person name="Pinder M.I.M."/>
            <person name="Kourtchenko O."/>
            <person name="Robertson E.K."/>
            <person name="Larsson T."/>
            <person name="Maumus F."/>
            <person name="Osuna-Cruz C.M."/>
            <person name="Vancaester E."/>
            <person name="Stenow R."/>
            <person name="Vandepoele K."/>
            <person name="Ploug H."/>
            <person name="Bruchert V."/>
            <person name="Godhe A."/>
            <person name="Topel M."/>
        </authorList>
    </citation>
    <scope>NUCLEOTIDE SEQUENCE</scope>
    <source>
        <strain evidence="2">R05AC</strain>
    </source>
</reference>
<name>A0AAD8Y9I2_9STRA</name>